<dbReference type="Proteomes" id="UP001596395">
    <property type="component" value="Unassembled WGS sequence"/>
</dbReference>
<dbReference type="InterPro" id="IPR017938">
    <property type="entry name" value="Riboflavin_synthase-like_b-brl"/>
</dbReference>
<sequence length="357" mass="39392">MDVPEHLGHHEAAEALPLVTESAVVTEVAAMDENRTEAVEDALAALFERNGVGDWYRDATRDDDEGLQGSDVDWDGVEERAADAGFADADLDALGDLVARHERPYPSLLRVRVRVDDDVEFSFAPGQYATVTFDGHPRPYSIASSPTADELEFCIRRVPGGTLTSDVFQYLEVGDTVTVRGPNGEMVLDDPSERDVAFLATGTGVAPFKSMVDYLYETGRHVVDGHERDVWLFLGAAYEDDLAYRDAFRALDREHDGFHFVPTLTRERHLGEWRGETEYVQRVLLKYVADDAVDASALPDGLREYATGEPALDVDARIDPENVDVYACGVTAMVEQLVDATRAIGVPDDRTQFEGFG</sequence>
<dbReference type="SUPFAM" id="SSF52343">
    <property type="entry name" value="Ferredoxin reductase-like, C-terminal NADP-linked domain"/>
    <property type="match status" value="1"/>
</dbReference>
<dbReference type="SUPFAM" id="SSF63380">
    <property type="entry name" value="Riboflavin synthase domain-like"/>
    <property type="match status" value="1"/>
</dbReference>
<dbReference type="EMBL" id="JBHSXN010000002">
    <property type="protein sequence ID" value="MFC6953145.1"/>
    <property type="molecule type" value="Genomic_DNA"/>
</dbReference>
<dbReference type="AlphaFoldDB" id="A0ABD5VCP0"/>
<organism evidence="2 3">
    <name type="scientific">Halorubellus litoreus</name>
    <dbReference type="NCBI Taxonomy" id="755308"/>
    <lineage>
        <taxon>Archaea</taxon>
        <taxon>Methanobacteriati</taxon>
        <taxon>Methanobacteriota</taxon>
        <taxon>Stenosarchaea group</taxon>
        <taxon>Halobacteria</taxon>
        <taxon>Halobacteriales</taxon>
        <taxon>Halorubellaceae</taxon>
        <taxon>Halorubellus</taxon>
    </lineage>
</organism>
<reference evidence="2 3" key="1">
    <citation type="journal article" date="2019" name="Int. J. Syst. Evol. Microbiol.">
        <title>The Global Catalogue of Microorganisms (GCM) 10K type strain sequencing project: providing services to taxonomists for standard genome sequencing and annotation.</title>
        <authorList>
            <consortium name="The Broad Institute Genomics Platform"/>
            <consortium name="The Broad Institute Genome Sequencing Center for Infectious Disease"/>
            <person name="Wu L."/>
            <person name="Ma J."/>
        </authorList>
    </citation>
    <scope>NUCLEOTIDE SEQUENCE [LARGE SCALE GENOMIC DNA]</scope>
    <source>
        <strain evidence="2 3">GX26</strain>
    </source>
</reference>
<dbReference type="InterPro" id="IPR017927">
    <property type="entry name" value="FAD-bd_FR_type"/>
</dbReference>
<dbReference type="InterPro" id="IPR001433">
    <property type="entry name" value="OxRdtase_FAD/NAD-bd"/>
</dbReference>
<name>A0ABD5VCP0_9EURY</name>
<keyword evidence="3" id="KW-1185">Reference proteome</keyword>
<dbReference type="Gene3D" id="2.40.30.10">
    <property type="entry name" value="Translation factors"/>
    <property type="match status" value="1"/>
</dbReference>
<dbReference type="InterPro" id="IPR008333">
    <property type="entry name" value="Cbr1-like_FAD-bd_dom"/>
</dbReference>
<dbReference type="PANTHER" id="PTHR47354:SF5">
    <property type="entry name" value="PROTEIN RFBI"/>
    <property type="match status" value="1"/>
</dbReference>
<dbReference type="InterPro" id="IPR001709">
    <property type="entry name" value="Flavoprot_Pyr_Nucl_cyt_Rdtase"/>
</dbReference>
<dbReference type="PRINTS" id="PR00371">
    <property type="entry name" value="FPNCR"/>
</dbReference>
<dbReference type="PANTHER" id="PTHR47354">
    <property type="entry name" value="NADH OXIDOREDUCTASE HCR"/>
    <property type="match status" value="1"/>
</dbReference>
<dbReference type="PROSITE" id="PS51384">
    <property type="entry name" value="FAD_FR"/>
    <property type="match status" value="1"/>
</dbReference>
<dbReference type="InterPro" id="IPR039261">
    <property type="entry name" value="FNR_nucleotide-bd"/>
</dbReference>
<dbReference type="RefSeq" id="WP_336350111.1">
    <property type="nucleotide sequence ID" value="NZ_JAZAQL010000002.1"/>
</dbReference>
<comment type="caution">
    <text evidence="2">The sequence shown here is derived from an EMBL/GenBank/DDBJ whole genome shotgun (WGS) entry which is preliminary data.</text>
</comment>
<evidence type="ECO:0000313" key="2">
    <source>
        <dbReference type="EMBL" id="MFC6953145.1"/>
    </source>
</evidence>
<dbReference type="Pfam" id="PF00970">
    <property type="entry name" value="FAD_binding_6"/>
    <property type="match status" value="1"/>
</dbReference>
<gene>
    <name evidence="2" type="ORF">ACFQGB_09740</name>
</gene>
<evidence type="ECO:0000259" key="1">
    <source>
        <dbReference type="PROSITE" id="PS51384"/>
    </source>
</evidence>
<proteinExistence type="predicted"/>
<dbReference type="InterPro" id="IPR050415">
    <property type="entry name" value="MRET"/>
</dbReference>
<dbReference type="Pfam" id="PF00175">
    <property type="entry name" value="NAD_binding_1"/>
    <property type="match status" value="1"/>
</dbReference>
<feature type="domain" description="FAD-binding FR-type" evidence="1">
    <location>
        <begin position="84"/>
        <end position="189"/>
    </location>
</feature>
<protein>
    <submittedName>
        <fullName evidence="2">Ferredoxin--NADP reductase</fullName>
    </submittedName>
</protein>
<evidence type="ECO:0000313" key="3">
    <source>
        <dbReference type="Proteomes" id="UP001596395"/>
    </source>
</evidence>
<accession>A0ABD5VCP0</accession>
<dbReference type="PRINTS" id="PR00410">
    <property type="entry name" value="PHEHYDRXLASE"/>
</dbReference>
<dbReference type="Gene3D" id="3.40.50.80">
    <property type="entry name" value="Nucleotide-binding domain of ferredoxin-NADP reductase (FNR) module"/>
    <property type="match status" value="1"/>
</dbReference>